<dbReference type="EC" id="3.1.21.3" evidence="5"/>
<evidence type="ECO:0000256" key="2">
    <source>
        <dbReference type="ARBA" id="ARBA00022747"/>
    </source>
</evidence>
<dbReference type="SUPFAM" id="SSF116734">
    <property type="entry name" value="DNA methylase specificity domain"/>
    <property type="match status" value="2"/>
</dbReference>
<dbReference type="GO" id="GO:0009035">
    <property type="term" value="F:type I site-specific deoxyribonuclease activity"/>
    <property type="evidence" value="ECO:0007669"/>
    <property type="project" value="UniProtKB-EC"/>
</dbReference>
<comment type="caution">
    <text evidence="5">The sequence shown here is derived from an EMBL/GenBank/DDBJ whole genome shotgun (WGS) entry which is preliminary data.</text>
</comment>
<keyword evidence="5" id="KW-0378">Hydrolase</keyword>
<dbReference type="InterPro" id="IPR052021">
    <property type="entry name" value="Type-I_RS_S_subunit"/>
</dbReference>
<dbReference type="EMBL" id="JAATJH010000002">
    <property type="protein sequence ID" value="NJC25807.1"/>
    <property type="molecule type" value="Genomic_DNA"/>
</dbReference>
<feature type="domain" description="Type I restriction modification DNA specificity" evidence="4">
    <location>
        <begin position="4"/>
        <end position="185"/>
    </location>
</feature>
<dbReference type="PANTHER" id="PTHR30408:SF13">
    <property type="entry name" value="TYPE I RESTRICTION ENZYME HINDI SPECIFICITY SUBUNIT"/>
    <property type="match status" value="1"/>
</dbReference>
<reference evidence="5 6" key="1">
    <citation type="submission" date="2020-03" db="EMBL/GenBank/DDBJ databases">
        <title>Genomic Encyclopedia of Type Strains, Phase IV (KMG-IV): sequencing the most valuable type-strain genomes for metagenomic binning, comparative biology and taxonomic classification.</title>
        <authorList>
            <person name="Goeker M."/>
        </authorList>
    </citation>
    <scope>NUCLEOTIDE SEQUENCE [LARGE SCALE GENOMIC DNA]</scope>
    <source>
        <strain evidence="5 6">DSM 105096</strain>
    </source>
</reference>
<dbReference type="InterPro" id="IPR044946">
    <property type="entry name" value="Restrct_endonuc_typeI_TRD_sf"/>
</dbReference>
<name>A0ABX0X9E5_9BACT</name>
<dbReference type="CDD" id="cd17246">
    <property type="entry name" value="RMtype1_S_SonII-TRD2-CR2_like"/>
    <property type="match status" value="1"/>
</dbReference>
<dbReference type="Gene3D" id="3.90.220.20">
    <property type="entry name" value="DNA methylase specificity domains"/>
    <property type="match status" value="2"/>
</dbReference>
<keyword evidence="6" id="KW-1185">Reference proteome</keyword>
<dbReference type="Proteomes" id="UP000770785">
    <property type="component" value="Unassembled WGS sequence"/>
</dbReference>
<keyword evidence="3" id="KW-0238">DNA-binding</keyword>
<keyword evidence="2" id="KW-0680">Restriction system</keyword>
<gene>
    <name evidence="5" type="ORF">GGR27_001306</name>
</gene>
<dbReference type="InterPro" id="IPR000055">
    <property type="entry name" value="Restrct_endonuc_typeI_TRD"/>
</dbReference>
<protein>
    <submittedName>
        <fullName evidence="5">Type I restriction enzyme S subunit</fullName>
        <ecNumber evidence="5">3.1.21.3</ecNumber>
    </submittedName>
</protein>
<comment type="similarity">
    <text evidence="1">Belongs to the type-I restriction system S methylase family.</text>
</comment>
<evidence type="ECO:0000256" key="1">
    <source>
        <dbReference type="ARBA" id="ARBA00010923"/>
    </source>
</evidence>
<proteinExistence type="inferred from homology"/>
<evidence type="ECO:0000313" key="6">
    <source>
        <dbReference type="Proteomes" id="UP000770785"/>
    </source>
</evidence>
<evidence type="ECO:0000256" key="3">
    <source>
        <dbReference type="ARBA" id="ARBA00023125"/>
    </source>
</evidence>
<evidence type="ECO:0000259" key="4">
    <source>
        <dbReference type="Pfam" id="PF01420"/>
    </source>
</evidence>
<dbReference type="PANTHER" id="PTHR30408">
    <property type="entry name" value="TYPE-1 RESTRICTION ENZYME ECOKI SPECIFICITY PROTEIN"/>
    <property type="match status" value="1"/>
</dbReference>
<sequence>MMRKNWKEYKIKDIIEGLFDGPHATPSPSETGPVFLGVKNLNEDGRLDLSQIKHIAEKDFSRWTKRVLPQENDVVFIYEASLHRYGLLPHNLRCCLGRRMALLRLDKRQVLPQFLLYYFLSSEWRQTMEQNVIVGATVKRIPISDFPKFKLSLPLMEEQCRIANVLSDIDAKIDLNNRINTELENLARTIYDYWFLQFDFPDAAGRPYRSSGGAMRFDAGLGRDIPVKWEVNTFSELIAEYKGGDWGKEAKTGNYVKHVTCLRGTDLDGLSGIADLSPPDRFILEKNSHKILSAHDLIVEISGGSPTQSTGRLGYVSEYALNRFNKPLICSNFCKALTLKDSAYFYYFVMHWKKAYDQGVFFNFEGKTSGIKNLLFDSAMASIRVALPPRDVVLKFYHLLNEFDAKKQLNLKENTQLANLRDWLLPLLMSGEVTVGDTQ</sequence>
<accession>A0ABX0X9E5</accession>
<organism evidence="5 6">
    <name type="scientific">Neolewinella antarctica</name>
    <dbReference type="NCBI Taxonomy" id="442734"/>
    <lineage>
        <taxon>Bacteria</taxon>
        <taxon>Pseudomonadati</taxon>
        <taxon>Bacteroidota</taxon>
        <taxon>Saprospiria</taxon>
        <taxon>Saprospirales</taxon>
        <taxon>Lewinellaceae</taxon>
        <taxon>Neolewinella</taxon>
    </lineage>
</organism>
<evidence type="ECO:0000313" key="5">
    <source>
        <dbReference type="EMBL" id="NJC25807.1"/>
    </source>
</evidence>
<dbReference type="Pfam" id="PF01420">
    <property type="entry name" value="Methylase_S"/>
    <property type="match status" value="1"/>
</dbReference>